<evidence type="ECO:0000256" key="2">
    <source>
        <dbReference type="ARBA" id="ARBA00010333"/>
    </source>
</evidence>
<evidence type="ECO:0000313" key="9">
    <source>
        <dbReference type="EMBL" id="PKR59429.1"/>
    </source>
</evidence>
<protein>
    <submittedName>
        <fullName evidence="9">Nickel transporter</fullName>
    </submittedName>
</protein>
<dbReference type="Proteomes" id="UP000233332">
    <property type="component" value="Unassembled WGS sequence"/>
</dbReference>
<dbReference type="PROSITE" id="PS01039">
    <property type="entry name" value="SBP_BACTERIAL_3"/>
    <property type="match status" value="1"/>
</dbReference>
<evidence type="ECO:0000256" key="7">
    <source>
        <dbReference type="SAM" id="SignalP"/>
    </source>
</evidence>
<accession>A0A2N3L9F8</accession>
<dbReference type="PANTHER" id="PTHR35936:SF17">
    <property type="entry name" value="ARGININE-BINDING EXTRACELLULAR PROTEIN ARTP"/>
    <property type="match status" value="1"/>
</dbReference>
<dbReference type="Gene3D" id="3.40.190.10">
    <property type="entry name" value="Periplasmic binding protein-like II"/>
    <property type="match status" value="2"/>
</dbReference>
<evidence type="ECO:0000256" key="5">
    <source>
        <dbReference type="ARBA" id="ARBA00022764"/>
    </source>
</evidence>
<dbReference type="PANTHER" id="PTHR35936">
    <property type="entry name" value="MEMBRANE-BOUND LYTIC MUREIN TRANSGLYCOSYLASE F"/>
    <property type="match status" value="1"/>
</dbReference>
<evidence type="ECO:0000256" key="1">
    <source>
        <dbReference type="ARBA" id="ARBA00004418"/>
    </source>
</evidence>
<dbReference type="InterPro" id="IPR001638">
    <property type="entry name" value="Solute-binding_3/MltF_N"/>
</dbReference>
<keyword evidence="4 7" id="KW-0732">Signal</keyword>
<comment type="subcellular location">
    <subcellularLocation>
        <location evidence="1">Periplasm</location>
    </subcellularLocation>
</comment>
<evidence type="ECO:0000256" key="6">
    <source>
        <dbReference type="RuleBase" id="RU003744"/>
    </source>
</evidence>
<dbReference type="AlphaFoldDB" id="A0A2N3L9F8"/>
<dbReference type="NCBIfam" id="TIGR01096">
    <property type="entry name" value="3A0103s03R"/>
    <property type="match status" value="1"/>
</dbReference>
<keyword evidence="3" id="KW-0813">Transport</keyword>
<comment type="caution">
    <text evidence="9">The sequence shown here is derived from an EMBL/GenBank/DDBJ whole genome shotgun (WGS) entry which is preliminary data.</text>
</comment>
<feature type="signal peptide" evidence="7">
    <location>
        <begin position="1"/>
        <end position="21"/>
    </location>
</feature>
<name>A0A2N3L9F8_9PROT</name>
<dbReference type="GO" id="GO:0030288">
    <property type="term" value="C:outer membrane-bounded periplasmic space"/>
    <property type="evidence" value="ECO:0007669"/>
    <property type="project" value="InterPro"/>
</dbReference>
<evidence type="ECO:0000256" key="4">
    <source>
        <dbReference type="ARBA" id="ARBA00022729"/>
    </source>
</evidence>
<proteinExistence type="inferred from homology"/>
<evidence type="ECO:0000313" key="10">
    <source>
        <dbReference type="Proteomes" id="UP000233332"/>
    </source>
</evidence>
<dbReference type="InterPro" id="IPR005768">
    <property type="entry name" value="Lys_Arg_Orn-bd"/>
</dbReference>
<keyword evidence="10" id="KW-1185">Reference proteome</keyword>
<sequence>MKKWIKVATAAALGVAMSASAANAAWEKVVIATEGAYPPFNEIDANGKAIGFDVDIANALCESAGLTCEIVTQDWDGMIPGLLAKKYDAIIAQMSITEERKRSIDFTNYYSASPAVFVGKEGMEVNAYADGEVVEDALDGMVVGVQRSTTHSSFLEDNFPGVEIRLYDTQDNALLDLVAGRIDVTLADSGVLLKWVESDDAAGYAFVSDAFAPEEWFGAGEGIGIRKEDQDLKEIFNKALEDILADGTYEEINKKYFTSVNLHSR</sequence>
<keyword evidence="5" id="KW-0574">Periplasm</keyword>
<feature type="domain" description="Solute-binding protein family 3/N-terminal" evidence="8">
    <location>
        <begin position="28"/>
        <end position="260"/>
    </location>
</feature>
<evidence type="ECO:0000256" key="3">
    <source>
        <dbReference type="ARBA" id="ARBA00022448"/>
    </source>
</evidence>
<feature type="chain" id="PRO_5014988556" evidence="7">
    <location>
        <begin position="22"/>
        <end position="265"/>
    </location>
</feature>
<reference evidence="9 10" key="1">
    <citation type="submission" date="2017-09" db="EMBL/GenBank/DDBJ databases">
        <title>Biodiversity and function of Thalassospira species in the particle-attached aromatic-hydrocarbon-degrading consortia from the surface seawater of the China South Sea.</title>
        <authorList>
            <person name="Dong C."/>
            <person name="Lai Q."/>
            <person name="Shao Z."/>
        </authorList>
    </citation>
    <scope>NUCLEOTIDE SEQUENCE [LARGE SCALE GENOMIC DNA]</scope>
    <source>
        <strain evidence="9 10">139Z-12</strain>
    </source>
</reference>
<organism evidence="9 10">
    <name type="scientific">Thalassospira lohafexi</name>
    <dbReference type="NCBI Taxonomy" id="744227"/>
    <lineage>
        <taxon>Bacteria</taxon>
        <taxon>Pseudomonadati</taxon>
        <taxon>Pseudomonadota</taxon>
        <taxon>Alphaproteobacteria</taxon>
        <taxon>Rhodospirillales</taxon>
        <taxon>Thalassospiraceae</taxon>
        <taxon>Thalassospira</taxon>
    </lineage>
</organism>
<comment type="similarity">
    <text evidence="2 6">Belongs to the bacterial solute-binding protein 3 family.</text>
</comment>
<dbReference type="Pfam" id="PF00497">
    <property type="entry name" value="SBP_bac_3"/>
    <property type="match status" value="1"/>
</dbReference>
<gene>
    <name evidence="9" type="ORF">COO92_05170</name>
</gene>
<dbReference type="GeneID" id="98667934"/>
<evidence type="ECO:0000259" key="8">
    <source>
        <dbReference type="SMART" id="SM00062"/>
    </source>
</evidence>
<dbReference type="SMART" id="SM00062">
    <property type="entry name" value="PBPb"/>
    <property type="match status" value="1"/>
</dbReference>
<dbReference type="EMBL" id="NXGX01000002">
    <property type="protein sequence ID" value="PKR59429.1"/>
    <property type="molecule type" value="Genomic_DNA"/>
</dbReference>
<dbReference type="InterPro" id="IPR018313">
    <property type="entry name" value="SBP_3_CS"/>
</dbReference>
<dbReference type="SUPFAM" id="SSF53850">
    <property type="entry name" value="Periplasmic binding protein-like II"/>
    <property type="match status" value="1"/>
</dbReference>
<dbReference type="RefSeq" id="WP_022730822.1">
    <property type="nucleotide sequence ID" value="NZ_NXGX01000002.1"/>
</dbReference>